<accession>A0AAU7Q3J9</accession>
<dbReference type="InterPro" id="IPR001584">
    <property type="entry name" value="Integrase_cat-core"/>
</dbReference>
<dbReference type="PROSITE" id="PS50994">
    <property type="entry name" value="INTEGRASE"/>
    <property type="match status" value="1"/>
</dbReference>
<dbReference type="InterPro" id="IPR036397">
    <property type="entry name" value="RNaseH_sf"/>
</dbReference>
<protein>
    <submittedName>
        <fullName evidence="3">IS3-like element ISWpi17 family transposase</fullName>
    </submittedName>
</protein>
<dbReference type="PANTHER" id="PTHR46889:SF5">
    <property type="entry name" value="INTEGRASE PROTEIN"/>
    <property type="match status" value="1"/>
</dbReference>
<name>A0AAU7Q3J9_9RICK</name>
<dbReference type="AlphaFoldDB" id="A0AAU7Q3J9"/>
<dbReference type="InterPro" id="IPR025948">
    <property type="entry name" value="HTH-like_dom"/>
</dbReference>
<dbReference type="NCBIfam" id="NF033516">
    <property type="entry name" value="transpos_IS3"/>
    <property type="match status" value="1"/>
</dbReference>
<gene>
    <name evidence="3" type="ORF">ABLO99_03840</name>
    <name evidence="2" type="ORF">ABLO99_04860</name>
</gene>
<evidence type="ECO:0000313" key="3">
    <source>
        <dbReference type="EMBL" id="XBS67745.1"/>
    </source>
</evidence>
<dbReference type="GO" id="GO:0004803">
    <property type="term" value="F:transposase activity"/>
    <property type="evidence" value="ECO:0007669"/>
    <property type="project" value="InterPro"/>
</dbReference>
<dbReference type="EMBL" id="CP157942">
    <property type="protein sequence ID" value="XBS66593.1"/>
    <property type="molecule type" value="Genomic_DNA"/>
</dbReference>
<dbReference type="EMBL" id="CP157942">
    <property type="protein sequence ID" value="XBS67745.1"/>
    <property type="molecule type" value="Genomic_DNA"/>
</dbReference>
<dbReference type="PANTHER" id="PTHR46889">
    <property type="entry name" value="TRANSPOSASE INSF FOR INSERTION SEQUENCE IS3B-RELATED"/>
    <property type="match status" value="1"/>
</dbReference>
<dbReference type="SUPFAM" id="SSF46689">
    <property type="entry name" value="Homeodomain-like"/>
    <property type="match status" value="1"/>
</dbReference>
<dbReference type="SUPFAM" id="SSF53098">
    <property type="entry name" value="Ribonuclease H-like"/>
    <property type="match status" value="1"/>
</dbReference>
<dbReference type="GO" id="GO:0003677">
    <property type="term" value="F:DNA binding"/>
    <property type="evidence" value="ECO:0007669"/>
    <property type="project" value="InterPro"/>
</dbReference>
<dbReference type="InterPro" id="IPR050900">
    <property type="entry name" value="Transposase_IS3/IS150/IS904"/>
</dbReference>
<reference evidence="3" key="1">
    <citation type="submission" date="2024-06" db="EMBL/GenBank/DDBJ databases">
        <authorList>
            <person name="Dussert Y."/>
            <person name="Peccoud J."/>
            <person name="Pigeault R."/>
        </authorList>
    </citation>
    <scope>NUCLEOTIDE SEQUENCE</scope>
    <source>
        <strain evidence="3">WArc</strain>
    </source>
</reference>
<sequence length="368" mass="43638">MATKKYEPELKAKIALEAIKNQKSTSEICSEYKIPSTNLYDWRDRVLARLKDLFVEESESARKQRILAQEIESLHKVIGELTVENSYLKKKITEISKKDRVRFIEKDSDLSIRKQADLLEICRSSLYYRPIINNESEVANLIQLASDCRYGYRKITAEIIASGVVVNHKKILRIMKKMKISGLYCRKRCNTSIKEKKHKIYPYLLKDLIICRVNQVWATDITYIMVEGKFVYFVAIMDLYSRYIIAHSLSPYLDAGFCLYTLKEALKQGKPEIFNSDQGVQFTCYNFIMELERANIKISMDHKGRCFDNIFVERLWRTLKQEAIYYYRPNSIRDLNLIINDFVAWYNYRRRHQTLHYKVPADLYYHKQ</sequence>
<dbReference type="InterPro" id="IPR009057">
    <property type="entry name" value="Homeodomain-like_sf"/>
</dbReference>
<dbReference type="Gene3D" id="3.30.420.10">
    <property type="entry name" value="Ribonuclease H-like superfamily/Ribonuclease H"/>
    <property type="match status" value="1"/>
</dbReference>
<dbReference type="Pfam" id="PF00665">
    <property type="entry name" value="rve"/>
    <property type="match status" value="1"/>
</dbReference>
<dbReference type="GO" id="GO:0015074">
    <property type="term" value="P:DNA integration"/>
    <property type="evidence" value="ECO:0007669"/>
    <property type="project" value="InterPro"/>
</dbReference>
<dbReference type="InterPro" id="IPR048020">
    <property type="entry name" value="Transpos_IS3"/>
</dbReference>
<dbReference type="Pfam" id="PF01527">
    <property type="entry name" value="HTH_Tnp_1"/>
    <property type="match status" value="1"/>
</dbReference>
<organism evidence="3">
    <name type="scientific">Wolbachia endosymbiont of Armadillidium arcangelii</name>
    <dbReference type="NCBI Taxonomy" id="3158571"/>
    <lineage>
        <taxon>Bacteria</taxon>
        <taxon>Pseudomonadati</taxon>
        <taxon>Pseudomonadota</taxon>
        <taxon>Alphaproteobacteria</taxon>
        <taxon>Rickettsiales</taxon>
        <taxon>Anaplasmataceae</taxon>
        <taxon>Wolbachieae</taxon>
        <taxon>Wolbachia</taxon>
    </lineage>
</organism>
<feature type="domain" description="Integrase catalytic" evidence="1">
    <location>
        <begin position="198"/>
        <end position="368"/>
    </location>
</feature>
<evidence type="ECO:0000313" key="2">
    <source>
        <dbReference type="EMBL" id="XBS66593.1"/>
    </source>
</evidence>
<dbReference type="RefSeq" id="WP_349966994.1">
    <property type="nucleotide sequence ID" value="NZ_CP157942.1"/>
</dbReference>
<dbReference type="InterPro" id="IPR002514">
    <property type="entry name" value="Transposase_8"/>
</dbReference>
<dbReference type="GO" id="GO:0006313">
    <property type="term" value="P:DNA transposition"/>
    <property type="evidence" value="ECO:0007669"/>
    <property type="project" value="InterPro"/>
</dbReference>
<dbReference type="Pfam" id="PF13333">
    <property type="entry name" value="rve_2"/>
    <property type="match status" value="1"/>
</dbReference>
<dbReference type="Pfam" id="PF13276">
    <property type="entry name" value="HTH_21"/>
    <property type="match status" value="1"/>
</dbReference>
<proteinExistence type="predicted"/>
<dbReference type="InterPro" id="IPR012337">
    <property type="entry name" value="RNaseH-like_sf"/>
</dbReference>
<evidence type="ECO:0000259" key="1">
    <source>
        <dbReference type="PROSITE" id="PS50994"/>
    </source>
</evidence>